<sequence length="100" mass="11375">MANKDPAYGLEWNPANGPKPGSKERGECFFPFLSSFLPSFLASPSAFPSLSFFPSSDGLILVEFFFVFNCFLLHSSLWVRFFSFPQFGDQKISFRRNEQA</sequence>
<gene>
    <name evidence="3" type="ORF">L249_2869</name>
</gene>
<evidence type="ECO:0000313" key="4">
    <source>
        <dbReference type="Proteomes" id="UP000253664"/>
    </source>
</evidence>
<keyword evidence="4" id="KW-1185">Reference proteome</keyword>
<dbReference type="AlphaFoldDB" id="A0A367LPT9"/>
<dbReference type="Proteomes" id="UP000253664">
    <property type="component" value="Unassembled WGS sequence"/>
</dbReference>
<accession>A0A367LPT9</accession>
<keyword evidence="2" id="KW-1133">Transmembrane helix</keyword>
<comment type="caution">
    <text evidence="3">The sequence shown here is derived from an EMBL/GenBank/DDBJ whole genome shotgun (WGS) entry which is preliminary data.</text>
</comment>
<keyword evidence="2" id="KW-0812">Transmembrane</keyword>
<organism evidence="3 4">
    <name type="scientific">Ophiocordyceps polyrhachis-furcata BCC 54312</name>
    <dbReference type="NCBI Taxonomy" id="1330021"/>
    <lineage>
        <taxon>Eukaryota</taxon>
        <taxon>Fungi</taxon>
        <taxon>Dikarya</taxon>
        <taxon>Ascomycota</taxon>
        <taxon>Pezizomycotina</taxon>
        <taxon>Sordariomycetes</taxon>
        <taxon>Hypocreomycetidae</taxon>
        <taxon>Hypocreales</taxon>
        <taxon>Ophiocordycipitaceae</taxon>
        <taxon>Ophiocordyceps</taxon>
    </lineage>
</organism>
<evidence type="ECO:0000313" key="3">
    <source>
        <dbReference type="EMBL" id="RCI16397.1"/>
    </source>
</evidence>
<proteinExistence type="predicted"/>
<reference evidence="3 4" key="1">
    <citation type="journal article" date="2015" name="BMC Genomics">
        <title>Insights from the genome of Ophiocordyceps polyrhachis-furcata to pathogenicity and host specificity in insect fungi.</title>
        <authorList>
            <person name="Wichadakul D."/>
            <person name="Kobmoo N."/>
            <person name="Ingsriswang S."/>
            <person name="Tangphatsornruang S."/>
            <person name="Chantasingh D."/>
            <person name="Luangsa-ard J.J."/>
            <person name="Eurwilaichitr L."/>
        </authorList>
    </citation>
    <scope>NUCLEOTIDE SEQUENCE [LARGE SCALE GENOMIC DNA]</scope>
    <source>
        <strain evidence="3 4">BCC 54312</strain>
    </source>
</reference>
<feature type="transmembrane region" description="Helical" evidence="2">
    <location>
        <begin position="59"/>
        <end position="82"/>
    </location>
</feature>
<evidence type="ECO:0000256" key="1">
    <source>
        <dbReference type="SAM" id="MobiDB-lite"/>
    </source>
</evidence>
<keyword evidence="2" id="KW-0472">Membrane</keyword>
<feature type="region of interest" description="Disordered" evidence="1">
    <location>
        <begin position="1"/>
        <end position="22"/>
    </location>
</feature>
<name>A0A367LPT9_9HYPO</name>
<protein>
    <submittedName>
        <fullName evidence="3">Uncharacterized protein</fullName>
    </submittedName>
</protein>
<feature type="non-terminal residue" evidence="3">
    <location>
        <position position="100"/>
    </location>
</feature>
<evidence type="ECO:0000256" key="2">
    <source>
        <dbReference type="SAM" id="Phobius"/>
    </source>
</evidence>
<dbReference type="EMBL" id="LKCN02000001">
    <property type="protein sequence ID" value="RCI16397.1"/>
    <property type="molecule type" value="Genomic_DNA"/>
</dbReference>